<gene>
    <name evidence="4 5 6" type="primary">LOC110775528</name>
</gene>
<evidence type="ECO:0000313" key="5">
    <source>
        <dbReference type="RefSeq" id="XP_056691213.1"/>
    </source>
</evidence>
<evidence type="ECO:0000256" key="1">
    <source>
        <dbReference type="ARBA" id="ARBA00022737"/>
    </source>
</evidence>
<evidence type="ECO:0000313" key="3">
    <source>
        <dbReference type="Proteomes" id="UP000813463"/>
    </source>
</evidence>
<dbReference type="GeneID" id="110775528"/>
<dbReference type="PANTHER" id="PTHR47186">
    <property type="entry name" value="LEUCINE-RICH REPEAT-CONTAINING PROTEIN 57"/>
    <property type="match status" value="1"/>
</dbReference>
<reference evidence="3" key="1">
    <citation type="journal article" date="2021" name="Nat. Commun.">
        <title>Genomic analyses provide insights into spinach domestication and the genetic basis of agronomic traits.</title>
        <authorList>
            <person name="Cai X."/>
            <person name="Sun X."/>
            <person name="Xu C."/>
            <person name="Sun H."/>
            <person name="Wang X."/>
            <person name="Ge C."/>
            <person name="Zhang Z."/>
            <person name="Wang Q."/>
            <person name="Fei Z."/>
            <person name="Jiao C."/>
            <person name="Wang Q."/>
        </authorList>
    </citation>
    <scope>NUCLEOTIDE SEQUENCE [LARGE SCALE GENOMIC DNA]</scope>
    <source>
        <strain evidence="3">cv. Varoflay</strain>
    </source>
</reference>
<sequence length="545" mass="62023">MATGMVLTVAQTLLSALQTKELRELCSLFDHESQLADLERTVETITLRTLLCPCLFLDQVSWQPNVAIILENCRRLRVLDLNGLHISALRNTLNNLSHLRYLDLSFNFDLKRLPKSISKLYNLQVLKLEGCARLEELPEDLRELVNLRHLDITNCYLLTHMPAGMGSLISLRTLSMFILGGGSSDQVQIDQLRELMPLNNLRGKLKIIFREGYSYNATNADEGSSLLSKKHIKALVIEEDEANYRIPIILDERLLEFLQPHHDLRLIKIFGYISIRLPDWAAAIAANLPLLVRICLKHFEGLQHLPQLSQLRHLKFLQLEGMPNVDYMEYDKGTIPFFPSLEELSLGKFPKLKGWWRLEVGEEREAVIPVFSRLHYLTIFNCPNLTYFPGIPHVKEVSLTKFNEALTFCKASPTPTDHASSSSDIGYDNKVGDEVISLNTLDIDNVGSVNYVFGESSESIRSLKLILSEVESLSSFAESYVRLALSIEKLEFKYCLNLKSLLGGGLEHMVNLQSLVIKECCNLELEEDEDGMPWKAFHKLIHFDL</sequence>
<dbReference type="RefSeq" id="XP_056691213.1">
    <property type="nucleotide sequence ID" value="XM_056835235.1"/>
</dbReference>
<dbReference type="RefSeq" id="XP_056691214.1">
    <property type="nucleotide sequence ID" value="XM_056835236.1"/>
</dbReference>
<evidence type="ECO:0000259" key="2">
    <source>
        <dbReference type="Pfam" id="PF23598"/>
    </source>
</evidence>
<evidence type="ECO:0000313" key="4">
    <source>
        <dbReference type="RefSeq" id="XP_021835825.2"/>
    </source>
</evidence>
<dbReference type="Gene3D" id="3.80.10.10">
    <property type="entry name" value="Ribonuclease Inhibitor"/>
    <property type="match status" value="2"/>
</dbReference>
<reference evidence="4 5" key="2">
    <citation type="submission" date="2025-05" db="UniProtKB">
        <authorList>
            <consortium name="RefSeq"/>
        </authorList>
    </citation>
    <scope>IDENTIFICATION</scope>
    <source>
        <tissue evidence="4 5">Leaf</tissue>
    </source>
</reference>
<dbReference type="RefSeq" id="XP_021835825.2">
    <property type="nucleotide sequence ID" value="XM_021980133.2"/>
</dbReference>
<evidence type="ECO:0000313" key="6">
    <source>
        <dbReference type="RefSeq" id="XP_056691214.1"/>
    </source>
</evidence>
<proteinExistence type="predicted"/>
<dbReference type="Pfam" id="PF23598">
    <property type="entry name" value="LRR_14"/>
    <property type="match status" value="1"/>
</dbReference>
<accession>A0A9R0JI36</accession>
<keyword evidence="3" id="KW-1185">Reference proteome</keyword>
<dbReference type="PANTHER" id="PTHR47186:SF13">
    <property type="entry name" value="DISEASE RESISTANCE PROTEIN RGA3"/>
    <property type="match status" value="1"/>
</dbReference>
<organism evidence="3 4">
    <name type="scientific">Spinacia oleracea</name>
    <name type="common">Spinach</name>
    <dbReference type="NCBI Taxonomy" id="3562"/>
    <lineage>
        <taxon>Eukaryota</taxon>
        <taxon>Viridiplantae</taxon>
        <taxon>Streptophyta</taxon>
        <taxon>Embryophyta</taxon>
        <taxon>Tracheophyta</taxon>
        <taxon>Spermatophyta</taxon>
        <taxon>Magnoliopsida</taxon>
        <taxon>eudicotyledons</taxon>
        <taxon>Gunneridae</taxon>
        <taxon>Pentapetalae</taxon>
        <taxon>Caryophyllales</taxon>
        <taxon>Chenopodiaceae</taxon>
        <taxon>Chenopodioideae</taxon>
        <taxon>Anserineae</taxon>
        <taxon>Spinacia</taxon>
    </lineage>
</organism>
<dbReference type="InterPro" id="IPR032675">
    <property type="entry name" value="LRR_dom_sf"/>
</dbReference>
<name>A0A9R0JI36_SPIOL</name>
<dbReference type="KEGG" id="soe:110775528"/>
<protein>
    <submittedName>
        <fullName evidence="4 5">Disease resistance protein RGA3</fullName>
    </submittedName>
</protein>
<feature type="domain" description="Disease resistance R13L4/SHOC-2-like LRR" evidence="2">
    <location>
        <begin position="66"/>
        <end position="347"/>
    </location>
</feature>
<dbReference type="InterPro" id="IPR055414">
    <property type="entry name" value="LRR_R13L4/SHOC2-like"/>
</dbReference>
<dbReference type="AlphaFoldDB" id="A0A9R0JI36"/>
<keyword evidence="1" id="KW-0677">Repeat</keyword>
<dbReference type="SUPFAM" id="SSF52058">
    <property type="entry name" value="L domain-like"/>
    <property type="match status" value="1"/>
</dbReference>
<dbReference type="Proteomes" id="UP000813463">
    <property type="component" value="Chromosome 1"/>
</dbReference>